<feature type="region of interest" description="Disordered" evidence="1">
    <location>
        <begin position="9"/>
        <end position="61"/>
    </location>
</feature>
<proteinExistence type="predicted"/>
<keyword evidence="2" id="KW-1133">Transmembrane helix</keyword>
<reference evidence="3 4" key="1">
    <citation type="submission" date="2023-02" db="EMBL/GenBank/DDBJ databases">
        <title>Novel Oscillospiraceae bacterial genomes.</title>
        <authorList>
            <person name="Srinivasan S."/>
            <person name="Austin M.N."/>
            <person name="Fiedler T.L."/>
            <person name="Strenk S.M."/>
            <person name="Agnew K.J."/>
            <person name="Nagana Gowda G.A."/>
            <person name="Raftery D."/>
            <person name="Beamer M.A."/>
            <person name="Achilles S.L."/>
            <person name="Wiesenfeld H.C."/>
            <person name="Fredricks D.N."/>
            <person name="Hillier S.L."/>
        </authorList>
    </citation>
    <scope>NUCLEOTIDE SEQUENCE [LARGE SCALE GENOMIC DNA]</scope>
    <source>
        <strain evidence="3 4">CHIC02 1186E3-8</strain>
    </source>
</reference>
<feature type="transmembrane region" description="Helical" evidence="2">
    <location>
        <begin position="69"/>
        <end position="93"/>
    </location>
</feature>
<keyword evidence="2" id="KW-0812">Transmembrane</keyword>
<gene>
    <name evidence="3" type="ORF">PYS61_02985</name>
</gene>
<accession>A0ABY8C7A7</accession>
<dbReference type="RefSeq" id="WP_315572168.1">
    <property type="nucleotide sequence ID" value="NZ_CP118868.1"/>
</dbReference>
<evidence type="ECO:0000256" key="1">
    <source>
        <dbReference type="SAM" id="MobiDB-lite"/>
    </source>
</evidence>
<dbReference type="EMBL" id="CP118868">
    <property type="protein sequence ID" value="WEG36149.1"/>
    <property type="molecule type" value="Genomic_DNA"/>
</dbReference>
<keyword evidence="2" id="KW-0472">Membrane</keyword>
<feature type="transmembrane region" description="Helical" evidence="2">
    <location>
        <begin position="141"/>
        <end position="164"/>
    </location>
</feature>
<dbReference type="Proteomes" id="UP001220478">
    <property type="component" value="Chromosome"/>
</dbReference>
<feature type="compositionally biased region" description="Basic and acidic residues" evidence="1">
    <location>
        <begin position="37"/>
        <end position="55"/>
    </location>
</feature>
<evidence type="ECO:0000256" key="2">
    <source>
        <dbReference type="SAM" id="Phobius"/>
    </source>
</evidence>
<feature type="transmembrane region" description="Helical" evidence="2">
    <location>
        <begin position="100"/>
        <end position="121"/>
    </location>
</feature>
<sequence length="180" mass="20379">MIEEVKYMVDNNVTDPKNEDNAVIDRQTTETATETSTETKAETATETQVETKPETSSEPSTSSLFLPRLLFFLLLLPAVLLICFFWGCSLISILTAFSAFFILFYVGGNYCFPLILSWNYLPIDPIIAPYFEQFKQLTPEWKALICLLTALLAAALSCSFFNIAQIIGQKIKDKWYSLSR</sequence>
<organism evidence="3 4">
    <name type="scientific">Amygdalobacter indicium</name>
    <dbReference type="NCBI Taxonomy" id="3029272"/>
    <lineage>
        <taxon>Bacteria</taxon>
        <taxon>Bacillati</taxon>
        <taxon>Bacillota</taxon>
        <taxon>Clostridia</taxon>
        <taxon>Eubacteriales</taxon>
        <taxon>Oscillospiraceae</taxon>
        <taxon>Amygdalobacter</taxon>
    </lineage>
</organism>
<protein>
    <submittedName>
        <fullName evidence="3">Uncharacterized protein</fullName>
    </submittedName>
</protein>
<keyword evidence="4" id="KW-1185">Reference proteome</keyword>
<evidence type="ECO:0000313" key="3">
    <source>
        <dbReference type="EMBL" id="WEG36149.1"/>
    </source>
</evidence>
<evidence type="ECO:0000313" key="4">
    <source>
        <dbReference type="Proteomes" id="UP001220478"/>
    </source>
</evidence>
<name>A0ABY8C7A7_9FIRM</name>